<dbReference type="Proteomes" id="UP000013827">
    <property type="component" value="Unassembled WGS sequence"/>
</dbReference>
<dbReference type="InterPro" id="IPR008145">
    <property type="entry name" value="GK/Ca_channel_bsu"/>
</dbReference>
<keyword evidence="5" id="KW-0418">Kinase</keyword>
<dbReference type="GO" id="GO:0005829">
    <property type="term" value="C:cytosol"/>
    <property type="evidence" value="ECO:0007669"/>
    <property type="project" value="TreeGrafter"/>
</dbReference>
<dbReference type="PANTHER" id="PTHR23117">
    <property type="entry name" value="GUANYLATE KINASE-RELATED"/>
    <property type="match status" value="1"/>
</dbReference>
<dbReference type="GO" id="GO:0016020">
    <property type="term" value="C:membrane"/>
    <property type="evidence" value="ECO:0007669"/>
    <property type="project" value="UniProtKB-SubCell"/>
</dbReference>
<proteinExistence type="inferred from homology"/>
<reference evidence="9" key="2">
    <citation type="submission" date="2024-10" db="UniProtKB">
        <authorList>
            <consortium name="EnsemblProtists"/>
        </authorList>
    </citation>
    <scope>IDENTIFICATION</scope>
</reference>
<dbReference type="Pfam" id="PF00625">
    <property type="entry name" value="Guanylate_kin"/>
    <property type="match status" value="1"/>
</dbReference>
<dbReference type="AlphaFoldDB" id="A0A0D3JXV9"/>
<dbReference type="CDD" id="cd00071">
    <property type="entry name" value="GMPK"/>
    <property type="match status" value="1"/>
</dbReference>
<dbReference type="PANTHER" id="PTHR23117:SF13">
    <property type="entry name" value="GUANYLATE KINASE"/>
    <property type="match status" value="1"/>
</dbReference>
<evidence type="ECO:0000256" key="2">
    <source>
        <dbReference type="ARBA" id="ARBA00005790"/>
    </source>
</evidence>
<evidence type="ECO:0000256" key="6">
    <source>
        <dbReference type="ARBA" id="ARBA00022989"/>
    </source>
</evidence>
<comment type="subcellular location">
    <subcellularLocation>
        <location evidence="1">Membrane</location>
        <topology evidence="1">Multi-pass membrane protein</topology>
    </subcellularLocation>
</comment>
<dbReference type="SUPFAM" id="SSF52540">
    <property type="entry name" value="P-loop containing nucleoside triphosphate hydrolases"/>
    <property type="match status" value="1"/>
</dbReference>
<dbReference type="InterPro" id="IPR008144">
    <property type="entry name" value="Guanylate_kin-like_dom"/>
</dbReference>
<evidence type="ECO:0000259" key="8">
    <source>
        <dbReference type="PROSITE" id="PS50052"/>
    </source>
</evidence>
<dbReference type="OMA" id="FIEWATI"/>
<dbReference type="PROSITE" id="PS50052">
    <property type="entry name" value="GUANYLATE_KINASE_2"/>
    <property type="match status" value="1"/>
</dbReference>
<evidence type="ECO:0000256" key="7">
    <source>
        <dbReference type="ARBA" id="ARBA00023136"/>
    </source>
</evidence>
<dbReference type="GeneID" id="17273889"/>
<evidence type="ECO:0000256" key="3">
    <source>
        <dbReference type="ARBA" id="ARBA00022679"/>
    </source>
</evidence>
<keyword evidence="7" id="KW-0472">Membrane</keyword>
<dbReference type="EnsemblProtists" id="EOD28344">
    <property type="protein sequence ID" value="EOD28344"/>
    <property type="gene ID" value="EMIHUDRAFT_449943"/>
</dbReference>
<name>A0A0D3JXV9_EMIH1</name>
<evidence type="ECO:0000313" key="10">
    <source>
        <dbReference type="Proteomes" id="UP000013827"/>
    </source>
</evidence>
<keyword evidence="4" id="KW-0812">Transmembrane</keyword>
<dbReference type="GO" id="GO:0004385">
    <property type="term" value="F:GMP kinase activity"/>
    <property type="evidence" value="ECO:0007669"/>
    <property type="project" value="TreeGrafter"/>
</dbReference>
<dbReference type="RefSeq" id="XP_005780773.1">
    <property type="nucleotide sequence ID" value="XM_005780716.1"/>
</dbReference>
<keyword evidence="10" id="KW-1185">Reference proteome</keyword>
<accession>A0A0D3JXV9</accession>
<organism evidence="9 10">
    <name type="scientific">Emiliania huxleyi (strain CCMP1516)</name>
    <dbReference type="NCBI Taxonomy" id="280463"/>
    <lineage>
        <taxon>Eukaryota</taxon>
        <taxon>Haptista</taxon>
        <taxon>Haptophyta</taxon>
        <taxon>Prymnesiophyceae</taxon>
        <taxon>Isochrysidales</taxon>
        <taxon>Noelaerhabdaceae</taxon>
        <taxon>Emiliania</taxon>
    </lineage>
</organism>
<dbReference type="SMART" id="SM00072">
    <property type="entry name" value="GuKc"/>
    <property type="match status" value="1"/>
</dbReference>
<protein>
    <recommendedName>
        <fullName evidence="8">Guanylate kinase-like domain-containing protein</fullName>
    </recommendedName>
</protein>
<feature type="domain" description="Guanylate kinase-like" evidence="8">
    <location>
        <begin position="317"/>
        <end position="492"/>
    </location>
</feature>
<reference evidence="10" key="1">
    <citation type="journal article" date="2013" name="Nature">
        <title>Pan genome of the phytoplankton Emiliania underpins its global distribution.</title>
        <authorList>
            <person name="Read B.A."/>
            <person name="Kegel J."/>
            <person name="Klute M.J."/>
            <person name="Kuo A."/>
            <person name="Lefebvre S.C."/>
            <person name="Maumus F."/>
            <person name="Mayer C."/>
            <person name="Miller J."/>
            <person name="Monier A."/>
            <person name="Salamov A."/>
            <person name="Young J."/>
            <person name="Aguilar M."/>
            <person name="Claverie J.M."/>
            <person name="Frickenhaus S."/>
            <person name="Gonzalez K."/>
            <person name="Herman E.K."/>
            <person name="Lin Y.C."/>
            <person name="Napier J."/>
            <person name="Ogata H."/>
            <person name="Sarno A.F."/>
            <person name="Shmutz J."/>
            <person name="Schroeder D."/>
            <person name="de Vargas C."/>
            <person name="Verret F."/>
            <person name="von Dassow P."/>
            <person name="Valentin K."/>
            <person name="Van de Peer Y."/>
            <person name="Wheeler G."/>
            <person name="Dacks J.B."/>
            <person name="Delwiche C.F."/>
            <person name="Dyhrman S.T."/>
            <person name="Glockner G."/>
            <person name="John U."/>
            <person name="Richards T."/>
            <person name="Worden A.Z."/>
            <person name="Zhang X."/>
            <person name="Grigoriev I.V."/>
            <person name="Allen A.E."/>
            <person name="Bidle K."/>
            <person name="Borodovsky M."/>
            <person name="Bowler C."/>
            <person name="Brownlee C."/>
            <person name="Cock J.M."/>
            <person name="Elias M."/>
            <person name="Gladyshev V.N."/>
            <person name="Groth M."/>
            <person name="Guda C."/>
            <person name="Hadaegh A."/>
            <person name="Iglesias-Rodriguez M.D."/>
            <person name="Jenkins J."/>
            <person name="Jones B.M."/>
            <person name="Lawson T."/>
            <person name="Leese F."/>
            <person name="Lindquist E."/>
            <person name="Lobanov A."/>
            <person name="Lomsadze A."/>
            <person name="Malik S.B."/>
            <person name="Marsh M.E."/>
            <person name="Mackinder L."/>
            <person name="Mock T."/>
            <person name="Mueller-Roeber B."/>
            <person name="Pagarete A."/>
            <person name="Parker M."/>
            <person name="Probert I."/>
            <person name="Quesneville H."/>
            <person name="Raines C."/>
            <person name="Rensing S.A."/>
            <person name="Riano-Pachon D.M."/>
            <person name="Richier S."/>
            <person name="Rokitta S."/>
            <person name="Shiraiwa Y."/>
            <person name="Soanes D.M."/>
            <person name="van der Giezen M."/>
            <person name="Wahlund T.M."/>
            <person name="Williams B."/>
            <person name="Wilson W."/>
            <person name="Wolfe G."/>
            <person name="Wurch L.L."/>
        </authorList>
    </citation>
    <scope>NUCLEOTIDE SEQUENCE</scope>
</reference>
<dbReference type="PaxDb" id="2903-EOD28344"/>
<dbReference type="HOGENOM" id="CLU_546842_0_0_1"/>
<evidence type="ECO:0000256" key="1">
    <source>
        <dbReference type="ARBA" id="ARBA00004141"/>
    </source>
</evidence>
<dbReference type="KEGG" id="ehx:EMIHUDRAFT_449943"/>
<keyword evidence="3" id="KW-0808">Transferase</keyword>
<dbReference type="eggNOG" id="KOG0707">
    <property type="taxonomic scope" value="Eukaryota"/>
</dbReference>
<dbReference type="STRING" id="2903.R1F526"/>
<dbReference type="Pfam" id="PF24763">
    <property type="entry name" value="CGL160_C"/>
    <property type="match status" value="1"/>
</dbReference>
<evidence type="ECO:0000256" key="5">
    <source>
        <dbReference type="ARBA" id="ARBA00022777"/>
    </source>
</evidence>
<evidence type="ECO:0000313" key="9">
    <source>
        <dbReference type="EnsemblProtists" id="EOD28344"/>
    </source>
</evidence>
<dbReference type="InterPro" id="IPR056309">
    <property type="entry name" value="CGL160/ATPI_dom"/>
</dbReference>
<dbReference type="Gene3D" id="3.40.50.300">
    <property type="entry name" value="P-loop containing nucleotide triphosphate hydrolases"/>
    <property type="match status" value="1"/>
</dbReference>
<keyword evidence="6" id="KW-1133">Transmembrane helix</keyword>
<sequence length="499" mass="52649">MILAAIALTPVAFQPRLASRSARSLAPCISCCDSPPTTPPRERSTEVDARGFVVPQVGDVVKMPSKWPGEWEVAQVDFVQAVGSRSTVEVDLLPLKSIGDGLYRLSGRKPAAVRADIAKLGRLDSEYVREVDGYRVDERQLQPIVPRPAPNEATTQLGLEEYAKLKAEILIEAALVGAAGAAVCYAALGSDGAAAFGLGSLAGCTYLALLSTEIDMVGPSGEPPPKALQIAASGRLLLPVALMVGLTAARGGGSATALSLLPRETFFAAAAGFLSYKAPLLAKQVARGLQDLSEAGKEKAEAAAADASSGGSEPLAPQQLVLAGPSGVGKSTLVAALLQAREARRRSLAASVSPSREVEGEDYRFVSTSEFDAMVERGEFIEWATIGGHRYGTTVASVQALAAEGKVCVLDVDAIAARSDLRPYCVWVAPPSFGALRERLTERGTESEEEISRRVLRAREEIEFSLTTRCFDKVIVNDDFDAASRELREAVLEALAPSA</sequence>
<evidence type="ECO:0000256" key="4">
    <source>
        <dbReference type="ARBA" id="ARBA00022692"/>
    </source>
</evidence>
<comment type="similarity">
    <text evidence="2">Belongs to the guanylate kinase family.</text>
</comment>
<dbReference type="InterPro" id="IPR027417">
    <property type="entry name" value="P-loop_NTPase"/>
</dbReference>